<feature type="domain" description="KTSC" evidence="1">
    <location>
        <begin position="16"/>
        <end position="72"/>
    </location>
</feature>
<reference evidence="2 3" key="1">
    <citation type="submission" date="2018-10" db="EMBL/GenBank/DDBJ databases">
        <authorList>
            <person name="Soria N.A."/>
            <person name="Batley M.G."/>
            <person name="Hanafy A."/>
            <person name="Singh N."/>
            <person name="Shaffer C.D."/>
            <person name="Weston-Hafer K.A."/>
            <person name="Russell D.A."/>
            <person name="Pope W.H."/>
            <person name="Jacobs-Sera D."/>
            <person name="Hendrix R.W."/>
            <person name="Hatfull G.F."/>
        </authorList>
    </citation>
    <scope>NUCLEOTIDE SEQUENCE [LARGE SCALE GENOMIC DNA]</scope>
</reference>
<evidence type="ECO:0000259" key="1">
    <source>
        <dbReference type="Pfam" id="PF13619"/>
    </source>
</evidence>
<proteinExistence type="predicted"/>
<name>A0A3Q9R4Y3_9CAUD</name>
<organism evidence="2 3">
    <name type="scientific">Streptomyces phage Gilson</name>
    <dbReference type="NCBI Taxonomy" id="2488789"/>
    <lineage>
        <taxon>Viruses</taxon>
        <taxon>Duplodnaviria</taxon>
        <taxon>Heunggongvirae</taxon>
        <taxon>Uroviricota</taxon>
        <taxon>Caudoviricetes</taxon>
        <taxon>Stanwilliamsviridae</taxon>
        <taxon>Loccivirinae</taxon>
        <taxon>Gilsonvirus</taxon>
        <taxon>Gilsonvirus gilson</taxon>
    </lineage>
</organism>
<dbReference type="KEGG" id="vg:55612890"/>
<gene>
    <name evidence="2" type="primary">200</name>
    <name evidence="2" type="ORF">SEA_GILSON_200</name>
</gene>
<dbReference type="GeneID" id="55612890"/>
<keyword evidence="3" id="KW-1185">Reference proteome</keyword>
<dbReference type="InterPro" id="IPR025309">
    <property type="entry name" value="KTSC_dom"/>
</dbReference>
<sequence length="140" mass="15533">MRTATFDYTEMAVVDSSFIDAVYYNTGTSELAVSMLNGDTHFYADVPARVFYDMVDGPSAGAAYNREVKDQYTNIAGGPVHEVQFVEHEVGVTKRFNVKAVVEFQQWFDAESAADAARQMEKYMAPNYGSVSITEVKEVG</sequence>
<accession>A0A3Q9R4Y3</accession>
<dbReference type="Proteomes" id="UP000284334">
    <property type="component" value="Segment"/>
</dbReference>
<evidence type="ECO:0000313" key="2">
    <source>
        <dbReference type="EMBL" id="AZU97245.1"/>
    </source>
</evidence>
<protein>
    <recommendedName>
        <fullName evidence="1">KTSC domain-containing protein</fullName>
    </recommendedName>
</protein>
<dbReference type="EMBL" id="MK061412">
    <property type="protein sequence ID" value="AZU97245.1"/>
    <property type="molecule type" value="Genomic_DNA"/>
</dbReference>
<dbReference type="RefSeq" id="YP_009842630.1">
    <property type="nucleotide sequence ID" value="NC_048742.1"/>
</dbReference>
<evidence type="ECO:0000313" key="3">
    <source>
        <dbReference type="Proteomes" id="UP000284334"/>
    </source>
</evidence>
<dbReference type="Pfam" id="PF13619">
    <property type="entry name" value="KTSC"/>
    <property type="match status" value="1"/>
</dbReference>